<keyword evidence="1" id="KW-1133">Transmembrane helix</keyword>
<dbReference type="AlphaFoldDB" id="X0X1F4"/>
<feature type="transmembrane region" description="Helical" evidence="1">
    <location>
        <begin position="145"/>
        <end position="165"/>
    </location>
</feature>
<dbReference type="InterPro" id="IPR027417">
    <property type="entry name" value="P-loop_NTPase"/>
</dbReference>
<accession>X0X1F4</accession>
<reference evidence="2" key="1">
    <citation type="journal article" date="2014" name="Front. Microbiol.">
        <title>High frequency of phylogenetically diverse reductive dehalogenase-homologous genes in deep subseafloor sedimentary metagenomes.</title>
        <authorList>
            <person name="Kawai M."/>
            <person name="Futagami T."/>
            <person name="Toyoda A."/>
            <person name="Takaki Y."/>
            <person name="Nishi S."/>
            <person name="Hori S."/>
            <person name="Arai W."/>
            <person name="Tsubouchi T."/>
            <person name="Morono Y."/>
            <person name="Uchiyama I."/>
            <person name="Ito T."/>
            <person name="Fujiyama A."/>
            <person name="Inagaki F."/>
            <person name="Takami H."/>
        </authorList>
    </citation>
    <scope>NUCLEOTIDE SEQUENCE</scope>
    <source>
        <strain evidence="2">Expedition CK06-06</strain>
    </source>
</reference>
<keyword evidence="1" id="KW-0812">Transmembrane</keyword>
<feature type="non-terminal residue" evidence="2">
    <location>
        <position position="174"/>
    </location>
</feature>
<sequence length="174" mass="19956">MSLTFSEGAKRDVRLDESRALLTRQKQLLAALDEVETLIFQKRSVSNPATYAMHDLLFAKGETQGQVMVNETSGLYDFVREPLGFVEDDEQYKQRQNRALQRCIEEMLYIVKDTRTIPVRVFPPMLDFIADVFFRRTSRAILWKGRGCGGSLAAAILIFFCMVYHKKSFIDMAG</sequence>
<gene>
    <name evidence="2" type="ORF">S01H1_65431</name>
</gene>
<name>X0X1F4_9ZZZZ</name>
<keyword evidence="1" id="KW-0472">Membrane</keyword>
<protein>
    <submittedName>
        <fullName evidence="2">Uncharacterized protein</fullName>
    </submittedName>
</protein>
<evidence type="ECO:0000313" key="2">
    <source>
        <dbReference type="EMBL" id="GAG37024.1"/>
    </source>
</evidence>
<comment type="caution">
    <text evidence="2">The sequence shown here is derived from an EMBL/GenBank/DDBJ whole genome shotgun (WGS) entry which is preliminary data.</text>
</comment>
<evidence type="ECO:0000256" key="1">
    <source>
        <dbReference type="SAM" id="Phobius"/>
    </source>
</evidence>
<organism evidence="2">
    <name type="scientific">marine sediment metagenome</name>
    <dbReference type="NCBI Taxonomy" id="412755"/>
    <lineage>
        <taxon>unclassified sequences</taxon>
        <taxon>metagenomes</taxon>
        <taxon>ecological metagenomes</taxon>
    </lineage>
</organism>
<dbReference type="Gene3D" id="3.40.50.300">
    <property type="entry name" value="P-loop containing nucleotide triphosphate hydrolases"/>
    <property type="match status" value="1"/>
</dbReference>
<dbReference type="EMBL" id="BARS01043195">
    <property type="protein sequence ID" value="GAG37024.1"/>
    <property type="molecule type" value="Genomic_DNA"/>
</dbReference>
<proteinExistence type="predicted"/>